<accession>A0A8T1C8L9</accession>
<evidence type="ECO:0000313" key="3">
    <source>
        <dbReference type="EMBL" id="KAG3212094.1"/>
    </source>
</evidence>
<evidence type="ECO:0000313" key="4">
    <source>
        <dbReference type="Proteomes" id="UP000736787"/>
    </source>
</evidence>
<organism evidence="2 4">
    <name type="scientific">Phytophthora cactorum</name>
    <dbReference type="NCBI Taxonomy" id="29920"/>
    <lineage>
        <taxon>Eukaryota</taxon>
        <taxon>Sar</taxon>
        <taxon>Stramenopiles</taxon>
        <taxon>Oomycota</taxon>
        <taxon>Peronosporomycetes</taxon>
        <taxon>Peronosporales</taxon>
        <taxon>Peronosporaceae</taxon>
        <taxon>Phytophthora</taxon>
    </lineage>
</organism>
<dbReference type="AlphaFoldDB" id="A0A8T1C8L9"/>
<proteinExistence type="predicted"/>
<feature type="region of interest" description="Disordered" evidence="1">
    <location>
        <begin position="92"/>
        <end position="139"/>
    </location>
</feature>
<feature type="compositionally biased region" description="Polar residues" evidence="1">
    <location>
        <begin position="129"/>
        <end position="139"/>
    </location>
</feature>
<sequence length="304" mass="32502">MKLQILRQHVPEKNRSENVLPSSPNKLLRTIDSRERPRIATPQNSGRAPPQTKNRVASTPARQLQNGRGTSDHHLQGRCTTPSAVQNLFAEQPGVGTQSLGRGPRQNEFETPERRPNHVHNAASREQTRPNSSQCNTSADHTISCANSGNGYPVAVGEGGVVAHNLVAEFDGLLSATELDVYLEEFVWEEFGDDGDEETVGVWDRILGATRSSSANGNGEGTGADSNSAEGAGADGSSGRDSPLITSRLGSYADSIPAADRREFPGDNEPDFPQEKRLSVIRARKTTLATLIGGSSVTESGPTL</sequence>
<feature type="region of interest" description="Disordered" evidence="1">
    <location>
        <begin position="210"/>
        <end position="279"/>
    </location>
</feature>
<feature type="region of interest" description="Disordered" evidence="1">
    <location>
        <begin position="1"/>
        <end position="78"/>
    </location>
</feature>
<comment type="caution">
    <text evidence="2">The sequence shown here is derived from an EMBL/GenBank/DDBJ whole genome shotgun (WGS) entry which is preliminary data.</text>
</comment>
<gene>
    <name evidence="2" type="ORF">PC117_g18216</name>
    <name evidence="3" type="ORF">PC129_g16942</name>
</gene>
<feature type="compositionally biased region" description="Basic and acidic residues" evidence="1">
    <location>
        <begin position="105"/>
        <end position="116"/>
    </location>
</feature>
<feature type="compositionally biased region" description="Basic and acidic residues" evidence="1">
    <location>
        <begin position="29"/>
        <end position="38"/>
    </location>
</feature>
<evidence type="ECO:0000313" key="2">
    <source>
        <dbReference type="EMBL" id="KAG2914793.1"/>
    </source>
</evidence>
<reference evidence="2" key="1">
    <citation type="submission" date="2018-10" db="EMBL/GenBank/DDBJ databases">
        <title>Effector identification in a new, highly contiguous assembly of the strawberry crown rot pathogen Phytophthora cactorum.</title>
        <authorList>
            <person name="Armitage A.D."/>
            <person name="Nellist C.F."/>
            <person name="Bates H."/>
            <person name="Vickerstaff R.J."/>
            <person name="Harrison R.J."/>
        </authorList>
    </citation>
    <scope>NUCLEOTIDE SEQUENCE</scope>
    <source>
        <strain evidence="2">4040</strain>
        <strain evidence="3">P421</strain>
    </source>
</reference>
<dbReference type="EMBL" id="RCMV01000878">
    <property type="protein sequence ID" value="KAG3212094.1"/>
    <property type="molecule type" value="Genomic_DNA"/>
</dbReference>
<protein>
    <submittedName>
        <fullName evidence="2">Uncharacterized protein</fullName>
    </submittedName>
</protein>
<dbReference type="Proteomes" id="UP000736787">
    <property type="component" value="Unassembled WGS sequence"/>
</dbReference>
<feature type="compositionally biased region" description="Low complexity" evidence="1">
    <location>
        <begin position="223"/>
        <end position="242"/>
    </location>
</feature>
<name>A0A8T1C8L9_9STRA</name>
<feature type="compositionally biased region" description="Polar residues" evidence="1">
    <location>
        <begin position="41"/>
        <end position="69"/>
    </location>
</feature>
<dbReference type="EMBL" id="RCMK01000722">
    <property type="protein sequence ID" value="KAG2914793.1"/>
    <property type="molecule type" value="Genomic_DNA"/>
</dbReference>
<dbReference type="Proteomes" id="UP000760860">
    <property type="component" value="Unassembled WGS sequence"/>
</dbReference>
<evidence type="ECO:0000256" key="1">
    <source>
        <dbReference type="SAM" id="MobiDB-lite"/>
    </source>
</evidence>